<evidence type="ECO:0000259" key="5">
    <source>
        <dbReference type="PROSITE" id="PS50075"/>
    </source>
</evidence>
<dbReference type="InterPro" id="IPR050091">
    <property type="entry name" value="PKS_NRPS_Biosynth_Enz"/>
</dbReference>
<dbReference type="InterPro" id="IPR020841">
    <property type="entry name" value="PKS_Beta-ketoAc_synthase_dom"/>
</dbReference>
<evidence type="ECO:0000313" key="7">
    <source>
        <dbReference type="EMBL" id="AXK36280.1"/>
    </source>
</evidence>
<reference evidence="7 8" key="1">
    <citation type="submission" date="2018-07" db="EMBL/GenBank/DDBJ databases">
        <title>Draft genome of the type strain Streptomyces armeniacus ATCC 15676.</title>
        <authorList>
            <person name="Labana P."/>
            <person name="Gosse J.T."/>
            <person name="Boddy C.N."/>
        </authorList>
    </citation>
    <scope>NUCLEOTIDE SEQUENCE [LARGE SCALE GENOMIC DNA]</scope>
    <source>
        <strain evidence="7 8">ATCC 15676</strain>
    </source>
</reference>
<dbReference type="PROSITE" id="PS00012">
    <property type="entry name" value="PHOSPHOPANTETHEINE"/>
    <property type="match status" value="1"/>
</dbReference>
<dbReference type="KEGG" id="sarm:DVA86_30530"/>
<keyword evidence="3" id="KW-0808">Transferase</keyword>
<dbReference type="PROSITE" id="PS50075">
    <property type="entry name" value="CARRIER"/>
    <property type="match status" value="1"/>
</dbReference>
<dbReference type="Pfam" id="PF02801">
    <property type="entry name" value="Ketoacyl-synt_C"/>
    <property type="match status" value="1"/>
</dbReference>
<dbReference type="GO" id="GO:0031177">
    <property type="term" value="F:phosphopantetheine binding"/>
    <property type="evidence" value="ECO:0007669"/>
    <property type="project" value="InterPro"/>
</dbReference>
<evidence type="ECO:0000256" key="3">
    <source>
        <dbReference type="ARBA" id="ARBA00022679"/>
    </source>
</evidence>
<evidence type="ECO:0000256" key="4">
    <source>
        <dbReference type="ARBA" id="ARBA00023268"/>
    </source>
</evidence>
<dbReference type="Pfam" id="PF00109">
    <property type="entry name" value="ketoacyl-synt"/>
    <property type="match status" value="1"/>
</dbReference>
<dbReference type="InterPro" id="IPR020806">
    <property type="entry name" value="PKS_PP-bd"/>
</dbReference>
<keyword evidence="4" id="KW-0511">Multifunctional enzyme</keyword>
<keyword evidence="1" id="KW-0596">Phosphopantetheine</keyword>
<dbReference type="InterPro" id="IPR036736">
    <property type="entry name" value="ACP-like_sf"/>
</dbReference>
<dbReference type="SMART" id="SM00825">
    <property type="entry name" value="PKS_KS"/>
    <property type="match status" value="1"/>
</dbReference>
<evidence type="ECO:0000256" key="2">
    <source>
        <dbReference type="ARBA" id="ARBA00022553"/>
    </source>
</evidence>
<dbReference type="EMBL" id="CP031320">
    <property type="protein sequence ID" value="AXK36280.1"/>
    <property type="molecule type" value="Genomic_DNA"/>
</dbReference>
<feature type="domain" description="Carrier" evidence="5">
    <location>
        <begin position="20"/>
        <end position="97"/>
    </location>
</feature>
<dbReference type="InterPro" id="IPR006162">
    <property type="entry name" value="Ppantetheine_attach_site"/>
</dbReference>
<dbReference type="Gene3D" id="3.40.47.10">
    <property type="match status" value="1"/>
</dbReference>
<dbReference type="SMART" id="SM00823">
    <property type="entry name" value="PKS_PP"/>
    <property type="match status" value="1"/>
</dbReference>
<organism evidence="7 8">
    <name type="scientific">Streptomyces armeniacus</name>
    <dbReference type="NCBI Taxonomy" id="83291"/>
    <lineage>
        <taxon>Bacteria</taxon>
        <taxon>Bacillati</taxon>
        <taxon>Actinomycetota</taxon>
        <taxon>Actinomycetes</taxon>
        <taxon>Kitasatosporales</taxon>
        <taxon>Streptomycetaceae</taxon>
        <taxon>Streptomyces</taxon>
    </lineage>
</organism>
<dbReference type="Pfam" id="PF00550">
    <property type="entry name" value="PP-binding"/>
    <property type="match status" value="1"/>
</dbReference>
<name>A0A345XXB4_9ACTN</name>
<dbReference type="AlphaFoldDB" id="A0A345XXB4"/>
<dbReference type="GO" id="GO:0006633">
    <property type="term" value="P:fatty acid biosynthetic process"/>
    <property type="evidence" value="ECO:0007669"/>
    <property type="project" value="TreeGrafter"/>
</dbReference>
<evidence type="ECO:0000256" key="1">
    <source>
        <dbReference type="ARBA" id="ARBA00022450"/>
    </source>
</evidence>
<feature type="domain" description="Ketosynthase family 3 (KS3)" evidence="6">
    <location>
        <begin position="125"/>
        <end position="518"/>
    </location>
</feature>
<dbReference type="SUPFAM" id="SSF53901">
    <property type="entry name" value="Thiolase-like"/>
    <property type="match status" value="1"/>
</dbReference>
<dbReference type="InterPro" id="IPR009081">
    <property type="entry name" value="PP-bd_ACP"/>
</dbReference>
<keyword evidence="2" id="KW-0597">Phosphoprotein</keyword>
<gene>
    <name evidence="7" type="ORF">DVA86_30530</name>
</gene>
<dbReference type="PROSITE" id="PS52004">
    <property type="entry name" value="KS3_2"/>
    <property type="match status" value="1"/>
</dbReference>
<dbReference type="CDD" id="cd00833">
    <property type="entry name" value="PKS"/>
    <property type="match status" value="1"/>
</dbReference>
<dbReference type="PANTHER" id="PTHR43775">
    <property type="entry name" value="FATTY ACID SYNTHASE"/>
    <property type="match status" value="1"/>
</dbReference>
<evidence type="ECO:0000313" key="8">
    <source>
        <dbReference type="Proteomes" id="UP000254425"/>
    </source>
</evidence>
<dbReference type="Gene3D" id="1.10.1200.10">
    <property type="entry name" value="ACP-like"/>
    <property type="match status" value="1"/>
</dbReference>
<sequence>MGERPTTAEAEQAAQASERDRHRVVLDVVLAETAALLGQEPGEIDPSRPYLDYGYNSLAAVELTQQLGRLYGTELPLTMLFDQPTPEAVAAYLLSRLGLATGDAPRQRTAARVSAGTASADAGEEEPIAVVGMACRLPGGADSPEELWRLLAEGRDAISAFPTDRGWDLDGLYHPDPDHPGTAATRGGGFLRGVADFDAEFFGISPREALAMDPQQRLLLEGVWRAFEDAGIDPESRRGTDTGVYAGVTGTDYAYLAHADRTRLQGYWGLGTLGAVASGRVAYTYGFQGPALTIDTACSSSLVATHLAIQSLRNGETTLAIAAGVTIMATPTVFIEFSRQRALSPDGRCRSFDTTADGTGFSDGLAILLLERLTDAQHHGHHIHAILRGSAINQDGASNGLTAPNGPAQQHAIQQALHNAHLTPHDIDAIEAHGTATTLGDPIEAQALHHTYAPQRPTNQPLHLGTLKSNIGHTQAAAGIAGIIKMITALHHNHPPKPLPIPTPVPSTNLTLTQKAMG</sequence>
<dbReference type="InterPro" id="IPR014030">
    <property type="entry name" value="Ketoacyl_synth_N"/>
</dbReference>
<dbReference type="PANTHER" id="PTHR43775:SF51">
    <property type="entry name" value="INACTIVE PHENOLPHTHIOCEROL SYNTHESIS POLYKETIDE SYNTHASE TYPE I PKS1-RELATED"/>
    <property type="match status" value="1"/>
</dbReference>
<dbReference type="InterPro" id="IPR016039">
    <property type="entry name" value="Thiolase-like"/>
</dbReference>
<dbReference type="InterPro" id="IPR014031">
    <property type="entry name" value="Ketoacyl_synth_C"/>
</dbReference>
<dbReference type="RefSeq" id="WP_208883131.1">
    <property type="nucleotide sequence ID" value="NZ_CP031320.1"/>
</dbReference>
<protein>
    <submittedName>
        <fullName evidence="7">Uncharacterized protein</fullName>
    </submittedName>
</protein>
<accession>A0A345XXB4</accession>
<dbReference type="Proteomes" id="UP000254425">
    <property type="component" value="Chromosome"/>
</dbReference>
<evidence type="ECO:0000259" key="6">
    <source>
        <dbReference type="PROSITE" id="PS52004"/>
    </source>
</evidence>
<keyword evidence="8" id="KW-1185">Reference proteome</keyword>
<dbReference type="SUPFAM" id="SSF47336">
    <property type="entry name" value="ACP-like"/>
    <property type="match status" value="1"/>
</dbReference>
<dbReference type="GO" id="GO:0004312">
    <property type="term" value="F:fatty acid synthase activity"/>
    <property type="evidence" value="ECO:0007669"/>
    <property type="project" value="TreeGrafter"/>
</dbReference>
<dbReference type="FunFam" id="3.40.47.10:FF:000019">
    <property type="entry name" value="Polyketide synthase type I"/>
    <property type="match status" value="1"/>
</dbReference>
<dbReference type="GO" id="GO:0033068">
    <property type="term" value="P:macrolide biosynthetic process"/>
    <property type="evidence" value="ECO:0007669"/>
    <property type="project" value="UniProtKB-ARBA"/>
</dbReference>
<proteinExistence type="predicted"/>
<dbReference type="SMART" id="SM01294">
    <property type="entry name" value="PKS_PP_betabranch"/>
    <property type="match status" value="1"/>
</dbReference>